<dbReference type="PANTHER" id="PTHR23124:SF134">
    <property type="entry name" value="C-TYPE LECTIN DOMAIN-CONTAINING PROTEIN"/>
    <property type="match status" value="1"/>
</dbReference>
<evidence type="ECO:0000259" key="2">
    <source>
        <dbReference type="PROSITE" id="PS50041"/>
    </source>
</evidence>
<accession>G0NQM4</accession>
<dbReference type="EMBL" id="GL379926">
    <property type="protein sequence ID" value="EGT35825.1"/>
    <property type="molecule type" value="Genomic_DNA"/>
</dbReference>
<dbReference type="AlphaFoldDB" id="G0NQM4"/>
<evidence type="ECO:0000313" key="3">
    <source>
        <dbReference type="EMBL" id="EGT35825.1"/>
    </source>
</evidence>
<dbReference type="eggNOG" id="KOG4297">
    <property type="taxonomic scope" value="Eukaryota"/>
</dbReference>
<feature type="region of interest" description="Disordered" evidence="1">
    <location>
        <begin position="301"/>
        <end position="420"/>
    </location>
</feature>
<dbReference type="PROSITE" id="PS50041">
    <property type="entry name" value="C_TYPE_LECTIN_2"/>
    <property type="match status" value="1"/>
</dbReference>
<feature type="region of interest" description="Disordered" evidence="1">
    <location>
        <begin position="120"/>
        <end position="194"/>
    </location>
</feature>
<dbReference type="Gene3D" id="3.10.100.10">
    <property type="entry name" value="Mannose-Binding Protein A, subunit A"/>
    <property type="match status" value="1"/>
</dbReference>
<keyword evidence="4" id="KW-1185">Reference proteome</keyword>
<dbReference type="SUPFAM" id="SSF56436">
    <property type="entry name" value="C-type lectin-like"/>
    <property type="match status" value="1"/>
</dbReference>
<name>G0NQM4_CAEBE</name>
<dbReference type="InParanoid" id="G0NQM4"/>
<protein>
    <recommendedName>
        <fullName evidence="2">C-type lectin domain-containing protein</fullName>
    </recommendedName>
</protein>
<feature type="compositionally biased region" description="Low complexity" evidence="1">
    <location>
        <begin position="81"/>
        <end position="90"/>
    </location>
</feature>
<feature type="compositionally biased region" description="Polar residues" evidence="1">
    <location>
        <begin position="180"/>
        <end position="194"/>
    </location>
</feature>
<dbReference type="InterPro" id="IPR016186">
    <property type="entry name" value="C-type_lectin-like/link_sf"/>
</dbReference>
<dbReference type="HOGENOM" id="CLU_396497_0_0_1"/>
<dbReference type="OMA" id="HDSKNHD"/>
<dbReference type="PANTHER" id="PTHR23124">
    <property type="entry name" value="C-TYPE LECTIN DOMAIN-CONTAINING PROTEIN-RELATED-RELATED"/>
    <property type="match status" value="1"/>
</dbReference>
<feature type="region of interest" description="Disordered" evidence="1">
    <location>
        <begin position="239"/>
        <end position="276"/>
    </location>
</feature>
<dbReference type="InterPro" id="IPR001304">
    <property type="entry name" value="C-type_lectin-like"/>
</dbReference>
<sequence length="695" mass="74907">MKKQCHGVDVRAYFAVRGENSYEEDEDSFFYVEKNEENLNQQATGNKVQSDISSSTGKLIQNQNSNQNLNQKSIDQKTVAQNQNQQSSSNKIQSDMSSNYGKLVQNQNLNLNANQKSLEQKSLDQKSLTNQNQNQQSSSSNKIQSDASSIVAKSSQGQQQLNQNQKKSVSGSLDSGKSSQNQISNANQKSSNNINQVVDGSIQDQKVKIAQIQSDVSNVLKGSSQGQIDKASLVKLTSGQSLNQKDQNNLKVSGSQSDVSSKSSNQLNQNQNQKLSATQIQNQNQNSNELNHNQNLVSTQIQNQNQKTSARGVQSDVSSAGSKTSNMNQNQNQKTSANGAQSSSSSSGSSATGTKASIQNQNQKTLVSGVQSTSSSGSSSSGSSATGSQTPTQKQIQNQKSSAQGSSSLNQNSNQKNIQSDSTSIIGNSAQNLNLNQKTSSSNSQTDINSVVDESIQNQKVKIGQIQSDVSNVIKGTSNSGLAMSNSNQNQKIQSDMIGKSNNVMNYQVQSDVSGATCGRVGNCEEGWRSFTRPSGEWCMKIFYENSVIQPVAEQRCQAQRAVLSGLQNQIESQFVFSTVTAQIYPGSGSIWVGLKRRKECMNHGRSPSCTSFSSFEWTDKSANGTDGLAWACNQPDNSIGHTQDCAVLTASYAGAANGFQTGLLDDVGCDFDFIKYNKKERDIKAFVCGKKPKA</sequence>
<feature type="compositionally biased region" description="Polar residues" evidence="1">
    <location>
        <begin position="239"/>
        <end position="249"/>
    </location>
</feature>
<feature type="compositionally biased region" description="Polar residues" evidence="1">
    <location>
        <begin position="301"/>
        <end position="334"/>
    </location>
</feature>
<dbReference type="STRING" id="135651.G0NQM4"/>
<gene>
    <name evidence="3" type="ORF">CAEBREN_07712</name>
</gene>
<dbReference type="CDD" id="cd00037">
    <property type="entry name" value="CLECT"/>
    <property type="match status" value="1"/>
</dbReference>
<feature type="compositionally biased region" description="Low complexity" evidence="1">
    <location>
        <begin position="368"/>
        <end position="420"/>
    </location>
</feature>
<feature type="compositionally biased region" description="Low complexity" evidence="1">
    <location>
        <begin position="153"/>
        <end position="179"/>
    </location>
</feature>
<feature type="compositionally biased region" description="Low complexity" evidence="1">
    <location>
        <begin position="130"/>
        <end position="141"/>
    </location>
</feature>
<feature type="region of interest" description="Disordered" evidence="1">
    <location>
        <begin position="77"/>
        <end position="96"/>
    </location>
</feature>
<reference evidence="4" key="1">
    <citation type="submission" date="2011-07" db="EMBL/GenBank/DDBJ databases">
        <authorList>
            <consortium name="Caenorhabditis brenneri Sequencing and Analysis Consortium"/>
            <person name="Wilson R.K."/>
        </authorList>
    </citation>
    <scope>NUCLEOTIDE SEQUENCE [LARGE SCALE GENOMIC DNA]</scope>
    <source>
        <strain evidence="4">PB2801</strain>
    </source>
</reference>
<feature type="domain" description="C-type lectin" evidence="2">
    <location>
        <begin position="535"/>
        <end position="671"/>
    </location>
</feature>
<organism evidence="4">
    <name type="scientific">Caenorhabditis brenneri</name>
    <name type="common">Nematode worm</name>
    <dbReference type="NCBI Taxonomy" id="135651"/>
    <lineage>
        <taxon>Eukaryota</taxon>
        <taxon>Metazoa</taxon>
        <taxon>Ecdysozoa</taxon>
        <taxon>Nematoda</taxon>
        <taxon>Chromadorea</taxon>
        <taxon>Rhabditida</taxon>
        <taxon>Rhabditina</taxon>
        <taxon>Rhabditomorpha</taxon>
        <taxon>Rhabditoidea</taxon>
        <taxon>Rhabditidae</taxon>
        <taxon>Peloderinae</taxon>
        <taxon>Caenorhabditis</taxon>
    </lineage>
</organism>
<feature type="compositionally biased region" description="Polar residues" evidence="1">
    <location>
        <begin position="142"/>
        <end position="152"/>
    </location>
</feature>
<feature type="compositionally biased region" description="Low complexity" evidence="1">
    <location>
        <begin position="250"/>
        <end position="276"/>
    </location>
</feature>
<feature type="compositionally biased region" description="Low complexity" evidence="1">
    <location>
        <begin position="335"/>
        <end position="357"/>
    </location>
</feature>
<evidence type="ECO:0000256" key="1">
    <source>
        <dbReference type="SAM" id="MobiDB-lite"/>
    </source>
</evidence>
<proteinExistence type="predicted"/>
<dbReference type="Proteomes" id="UP000008068">
    <property type="component" value="Unassembled WGS sequence"/>
</dbReference>
<dbReference type="SMART" id="SM00034">
    <property type="entry name" value="CLECT"/>
    <property type="match status" value="1"/>
</dbReference>
<dbReference type="InterPro" id="IPR016187">
    <property type="entry name" value="CTDL_fold"/>
</dbReference>
<evidence type="ECO:0000313" key="4">
    <source>
        <dbReference type="Proteomes" id="UP000008068"/>
    </source>
</evidence>